<evidence type="ECO:0000256" key="1">
    <source>
        <dbReference type="ARBA" id="ARBA00022670"/>
    </source>
</evidence>
<keyword evidence="3 8" id="KW-0378">Hydrolase</keyword>
<comment type="similarity">
    <text evidence="8">Belongs to the peptidase M48 family.</text>
</comment>
<evidence type="ECO:0000256" key="6">
    <source>
        <dbReference type="PIRSR" id="PIRSR627057-1"/>
    </source>
</evidence>
<feature type="domain" description="Peptidase M48" evidence="10">
    <location>
        <begin position="212"/>
        <end position="416"/>
    </location>
</feature>
<evidence type="ECO:0000313" key="13">
    <source>
        <dbReference type="Proteomes" id="UP000184389"/>
    </source>
</evidence>
<dbReference type="GO" id="GO:0071586">
    <property type="term" value="P:CAAX-box protein processing"/>
    <property type="evidence" value="ECO:0007669"/>
    <property type="project" value="InterPro"/>
</dbReference>
<dbReference type="GO" id="GO:0046872">
    <property type="term" value="F:metal ion binding"/>
    <property type="evidence" value="ECO:0007669"/>
    <property type="project" value="UniProtKB-KW"/>
</dbReference>
<name>A0A1M5RXC1_9FIRM</name>
<feature type="transmembrane region" description="Helical" evidence="9">
    <location>
        <begin position="65"/>
        <end position="83"/>
    </location>
</feature>
<feature type="transmembrane region" description="Helical" evidence="9">
    <location>
        <begin position="291"/>
        <end position="308"/>
    </location>
</feature>
<evidence type="ECO:0000256" key="5">
    <source>
        <dbReference type="ARBA" id="ARBA00023049"/>
    </source>
</evidence>
<keyword evidence="4 7" id="KW-0862">Zinc</keyword>
<dbReference type="STRING" id="1123281.SAMN02745180_00005"/>
<protein>
    <submittedName>
        <fullName evidence="12">Zn-dependent protease with chaperone function</fullName>
    </submittedName>
</protein>
<feature type="binding site" evidence="7">
    <location>
        <position position="285"/>
    </location>
    <ligand>
        <name>Zn(2+)</name>
        <dbReference type="ChEBI" id="CHEBI:29105"/>
        <note>catalytic</note>
    </ligand>
</feature>
<evidence type="ECO:0000259" key="11">
    <source>
        <dbReference type="Pfam" id="PF16491"/>
    </source>
</evidence>
<keyword evidence="5 8" id="KW-0482">Metalloprotease</keyword>
<dbReference type="PANTHER" id="PTHR10120">
    <property type="entry name" value="CAAX PRENYL PROTEASE 1"/>
    <property type="match status" value="1"/>
</dbReference>
<dbReference type="GO" id="GO:0004222">
    <property type="term" value="F:metalloendopeptidase activity"/>
    <property type="evidence" value="ECO:0007669"/>
    <property type="project" value="InterPro"/>
</dbReference>
<feature type="domain" description="CAAX prenyl protease 1 N-terminal" evidence="11">
    <location>
        <begin position="55"/>
        <end position="208"/>
    </location>
</feature>
<dbReference type="Proteomes" id="UP000184389">
    <property type="component" value="Unassembled WGS sequence"/>
</dbReference>
<evidence type="ECO:0000256" key="4">
    <source>
        <dbReference type="ARBA" id="ARBA00022833"/>
    </source>
</evidence>
<dbReference type="InterPro" id="IPR001915">
    <property type="entry name" value="Peptidase_M48"/>
</dbReference>
<feature type="transmembrane region" description="Helical" evidence="9">
    <location>
        <begin position="103"/>
        <end position="128"/>
    </location>
</feature>
<keyword evidence="1 8" id="KW-0645">Protease</keyword>
<evidence type="ECO:0000256" key="3">
    <source>
        <dbReference type="ARBA" id="ARBA00022801"/>
    </source>
</evidence>
<keyword evidence="2 7" id="KW-0479">Metal-binding</keyword>
<keyword evidence="13" id="KW-1185">Reference proteome</keyword>
<reference evidence="12 13" key="1">
    <citation type="submission" date="2016-11" db="EMBL/GenBank/DDBJ databases">
        <authorList>
            <person name="Jaros S."/>
            <person name="Januszkiewicz K."/>
            <person name="Wedrychowicz H."/>
        </authorList>
    </citation>
    <scope>NUCLEOTIDE SEQUENCE [LARGE SCALE GENOMIC DNA]</scope>
    <source>
        <strain evidence="12 13">DSM 13106</strain>
    </source>
</reference>
<comment type="cofactor">
    <cofactor evidence="7 8">
        <name>Zn(2+)</name>
        <dbReference type="ChEBI" id="CHEBI:29105"/>
    </cofactor>
    <text evidence="7 8">Binds 1 zinc ion per subunit.</text>
</comment>
<dbReference type="Pfam" id="PF01435">
    <property type="entry name" value="Peptidase_M48"/>
    <property type="match status" value="1"/>
</dbReference>
<organism evidence="12 13">
    <name type="scientific">Sporanaerobacter acetigenes DSM 13106</name>
    <dbReference type="NCBI Taxonomy" id="1123281"/>
    <lineage>
        <taxon>Bacteria</taxon>
        <taxon>Bacillati</taxon>
        <taxon>Bacillota</taxon>
        <taxon>Tissierellia</taxon>
        <taxon>Tissierellales</taxon>
        <taxon>Sporanaerobacteraceae</taxon>
        <taxon>Sporanaerobacter</taxon>
    </lineage>
</organism>
<dbReference type="CDD" id="cd07343">
    <property type="entry name" value="M48A_Zmpste24p_like"/>
    <property type="match status" value="1"/>
</dbReference>
<evidence type="ECO:0000256" key="2">
    <source>
        <dbReference type="ARBA" id="ARBA00022723"/>
    </source>
</evidence>
<dbReference type="Pfam" id="PF16491">
    <property type="entry name" value="Peptidase_M48_N"/>
    <property type="match status" value="1"/>
</dbReference>
<dbReference type="AlphaFoldDB" id="A0A1M5RXC1"/>
<feature type="binding site" evidence="7">
    <location>
        <position position="281"/>
    </location>
    <ligand>
        <name>Zn(2+)</name>
        <dbReference type="ChEBI" id="CHEBI:29105"/>
        <note>catalytic</note>
    </ligand>
</feature>
<evidence type="ECO:0000256" key="7">
    <source>
        <dbReference type="PIRSR" id="PIRSR627057-2"/>
    </source>
</evidence>
<feature type="binding site" evidence="7">
    <location>
        <position position="361"/>
    </location>
    <ligand>
        <name>Zn(2+)</name>
        <dbReference type="ChEBI" id="CHEBI:29105"/>
        <note>catalytic</note>
    </ligand>
</feature>
<evidence type="ECO:0000256" key="9">
    <source>
        <dbReference type="SAM" id="Phobius"/>
    </source>
</evidence>
<dbReference type="InterPro" id="IPR027057">
    <property type="entry name" value="CAXX_Prtase_1"/>
</dbReference>
<proteinExistence type="inferred from homology"/>
<dbReference type="EMBL" id="FQXR01000002">
    <property type="protein sequence ID" value="SHH30839.1"/>
    <property type="molecule type" value="Genomic_DNA"/>
</dbReference>
<feature type="active site" description="Proton donor" evidence="6">
    <location>
        <position position="365"/>
    </location>
</feature>
<dbReference type="Gene3D" id="3.30.2010.10">
    <property type="entry name" value="Metalloproteases ('zincins'), catalytic domain"/>
    <property type="match status" value="1"/>
</dbReference>
<dbReference type="InterPro" id="IPR032456">
    <property type="entry name" value="Peptidase_M48_N"/>
</dbReference>
<feature type="transmembrane region" description="Helical" evidence="9">
    <location>
        <begin position="17"/>
        <end position="37"/>
    </location>
</feature>
<evidence type="ECO:0000313" key="12">
    <source>
        <dbReference type="EMBL" id="SHH30839.1"/>
    </source>
</evidence>
<evidence type="ECO:0000256" key="8">
    <source>
        <dbReference type="RuleBase" id="RU003983"/>
    </source>
</evidence>
<keyword evidence="9" id="KW-1133">Transmembrane helix</keyword>
<keyword evidence="9" id="KW-0472">Membrane</keyword>
<sequence length="426" mass="49864">MLLIIYKRGSDKLDKKIVLFFVFFFLFLILFITLVFVNENKNMGKLKLEYPDISKEAYAYRKTNLKIWAVNLIVSFLIPFLILTTGLSSKIKIFAEHRANNRFYIILIYLVLYILIDFVLTLPIGYYSGFVVKHRFGLSNQSIGRWAEVVFKGFGLNLVLSLLFIWFPFYLIYKSPNRWWLYLGLISIPVYFFSSFISPMYIDPLFNKYTALEDKELERDIEGLLEKAKVGNAKIYQVDKSTDTKEMNAYMTGVLKSKRIVLWDTTIENLEREEVVAITAHEIGHYVKGHIWKSIILGGISTILLLFLVDKTALWMLRGSNGDFGFRYLYDIACLPLLIFVLNFYMFFASPFVSTYSRQLEWQADKFELELARNKEATASSLIKLHEGSLALPRPSNIYKIWYYSHPSCEERVKFALNYEYENKLP</sequence>
<feature type="transmembrane region" description="Helical" evidence="9">
    <location>
        <begin position="328"/>
        <end position="348"/>
    </location>
</feature>
<evidence type="ECO:0000259" key="10">
    <source>
        <dbReference type="Pfam" id="PF01435"/>
    </source>
</evidence>
<feature type="transmembrane region" description="Helical" evidence="9">
    <location>
        <begin position="149"/>
        <end position="173"/>
    </location>
</feature>
<gene>
    <name evidence="12" type="ORF">SAMN02745180_00005</name>
</gene>
<accession>A0A1M5RXC1</accession>
<feature type="active site" evidence="6">
    <location>
        <position position="282"/>
    </location>
</feature>
<keyword evidence="9" id="KW-0812">Transmembrane</keyword>
<feature type="transmembrane region" description="Helical" evidence="9">
    <location>
        <begin position="179"/>
        <end position="202"/>
    </location>
</feature>